<proteinExistence type="predicted"/>
<dbReference type="Proteomes" id="UP000639772">
    <property type="component" value="Chromosome 1"/>
</dbReference>
<protein>
    <submittedName>
        <fullName evidence="1">Uncharacterized protein</fullName>
    </submittedName>
</protein>
<reference evidence="1 2" key="1">
    <citation type="journal article" date="2020" name="Nat. Food">
        <title>A phased Vanilla planifolia genome enables genetic improvement of flavour and production.</title>
        <authorList>
            <person name="Hasing T."/>
            <person name="Tang H."/>
            <person name="Brym M."/>
            <person name="Khazi F."/>
            <person name="Huang T."/>
            <person name="Chambers A.H."/>
        </authorList>
    </citation>
    <scope>NUCLEOTIDE SEQUENCE [LARGE SCALE GENOMIC DNA]</scope>
    <source>
        <tissue evidence="1">Leaf</tissue>
    </source>
</reference>
<name>A0A835S6P6_VANPL</name>
<accession>A0A835S6P6</accession>
<sequence>MCRISSNILLKDFILSIKFQFTYRMFEVHRRIASWITMHALRSILKETVAQAFDFVSNILDCFFFNFNEFDICEELLVYIYFFSENLSLGKIFSFINSGKHAGIFYFVTIL</sequence>
<evidence type="ECO:0000313" key="1">
    <source>
        <dbReference type="EMBL" id="KAG0501405.1"/>
    </source>
</evidence>
<organism evidence="1 2">
    <name type="scientific">Vanilla planifolia</name>
    <name type="common">Vanilla</name>
    <dbReference type="NCBI Taxonomy" id="51239"/>
    <lineage>
        <taxon>Eukaryota</taxon>
        <taxon>Viridiplantae</taxon>
        <taxon>Streptophyta</taxon>
        <taxon>Embryophyta</taxon>
        <taxon>Tracheophyta</taxon>
        <taxon>Spermatophyta</taxon>
        <taxon>Magnoliopsida</taxon>
        <taxon>Liliopsida</taxon>
        <taxon>Asparagales</taxon>
        <taxon>Orchidaceae</taxon>
        <taxon>Vanilloideae</taxon>
        <taxon>Vanilleae</taxon>
        <taxon>Vanilla</taxon>
    </lineage>
</organism>
<evidence type="ECO:0000313" key="2">
    <source>
        <dbReference type="Proteomes" id="UP000639772"/>
    </source>
</evidence>
<dbReference type="AlphaFoldDB" id="A0A835S6P6"/>
<gene>
    <name evidence="1" type="ORF">HPP92_001477</name>
</gene>
<comment type="caution">
    <text evidence="1">The sequence shown here is derived from an EMBL/GenBank/DDBJ whole genome shotgun (WGS) entry which is preliminary data.</text>
</comment>
<dbReference type="EMBL" id="JADCNM010000001">
    <property type="protein sequence ID" value="KAG0501405.1"/>
    <property type="molecule type" value="Genomic_DNA"/>
</dbReference>